<accession>A0ABT5E7R7</accession>
<evidence type="ECO:0000256" key="1">
    <source>
        <dbReference type="SAM" id="MobiDB-lite"/>
    </source>
</evidence>
<evidence type="ECO:0000313" key="2">
    <source>
        <dbReference type="EMBL" id="MDC0721468.1"/>
    </source>
</evidence>
<organism evidence="2 3">
    <name type="scientific">Nannocystis bainbridge</name>
    <dbReference type="NCBI Taxonomy" id="2995303"/>
    <lineage>
        <taxon>Bacteria</taxon>
        <taxon>Pseudomonadati</taxon>
        <taxon>Myxococcota</taxon>
        <taxon>Polyangia</taxon>
        <taxon>Nannocystales</taxon>
        <taxon>Nannocystaceae</taxon>
        <taxon>Nannocystis</taxon>
    </lineage>
</organism>
<protein>
    <submittedName>
        <fullName evidence="2">Uncharacterized protein</fullName>
    </submittedName>
</protein>
<proteinExistence type="predicted"/>
<sequence length="113" mass="12012">MARSVFLSLIVLFASGCDSPKQDAEQKARPAAPAPASGPEHAAAGVKPGSHEDWCGEHEVPESLCTRCNPALIAAFKASNDWCVEHDLPESQCRLCNPELKIVRPPPAGEAKP</sequence>
<reference evidence="2 3" key="1">
    <citation type="submission" date="2022-11" db="EMBL/GenBank/DDBJ databases">
        <title>Minimal conservation of predation-associated metabolite biosynthetic gene clusters underscores biosynthetic potential of Myxococcota including descriptions for ten novel species: Archangium lansinium sp. nov., Myxococcus landrumus sp. nov., Nannocystis bai.</title>
        <authorList>
            <person name="Ahearne A."/>
            <person name="Stevens C."/>
            <person name="Dowd S."/>
        </authorList>
    </citation>
    <scope>NUCLEOTIDE SEQUENCE [LARGE SCALE GENOMIC DNA]</scope>
    <source>
        <strain evidence="2 3">BB15-2</strain>
    </source>
</reference>
<name>A0ABT5E7R7_9BACT</name>
<evidence type="ECO:0000313" key="3">
    <source>
        <dbReference type="Proteomes" id="UP001221686"/>
    </source>
</evidence>
<feature type="compositionally biased region" description="Low complexity" evidence="1">
    <location>
        <begin position="29"/>
        <end position="44"/>
    </location>
</feature>
<comment type="caution">
    <text evidence="2">The sequence shown here is derived from an EMBL/GenBank/DDBJ whole genome shotgun (WGS) entry which is preliminary data.</text>
</comment>
<keyword evidence="3" id="KW-1185">Reference proteome</keyword>
<feature type="region of interest" description="Disordered" evidence="1">
    <location>
        <begin position="20"/>
        <end position="54"/>
    </location>
</feature>
<dbReference type="Proteomes" id="UP001221686">
    <property type="component" value="Unassembled WGS sequence"/>
</dbReference>
<dbReference type="PROSITE" id="PS51257">
    <property type="entry name" value="PROKAR_LIPOPROTEIN"/>
    <property type="match status" value="1"/>
</dbReference>
<dbReference type="EMBL" id="JAQNDL010000003">
    <property type="protein sequence ID" value="MDC0721468.1"/>
    <property type="molecule type" value="Genomic_DNA"/>
</dbReference>
<gene>
    <name evidence="2" type="ORF">POL25_31465</name>
</gene>